<keyword evidence="2" id="KW-1015">Disulfide bond</keyword>
<protein>
    <recommendedName>
        <fullName evidence="4">CUB domain-containing protein</fullName>
    </recommendedName>
</protein>
<dbReference type="InterPro" id="IPR000859">
    <property type="entry name" value="CUB_dom"/>
</dbReference>
<sequence length="193" mass="21667">RDGNNSEAPLIIEHDGSSLPSPIVSTTNQIYIQFLSDGSVTSKGFNFSWVSYKGCTYNGNVYAIGDVVKYPQLNCSICMEATCENGMWIENNANNCSKNCCEEDGQLYLPESYINCKTKYCDYGTWVPRPLDPQCCGGEYVETSGSIQYPIYTIDGSYPDYIRCTWKITVASDTVTKIYLEDLDIGYNDHLYI</sequence>
<dbReference type="SUPFAM" id="SSF49854">
    <property type="entry name" value="Spermadhesin, CUB domain"/>
    <property type="match status" value="2"/>
</dbReference>
<dbReference type="CDD" id="cd00041">
    <property type="entry name" value="CUB"/>
    <property type="match status" value="1"/>
</dbReference>
<reference evidence="5 6" key="1">
    <citation type="submission" date="2024-05" db="EMBL/GenBank/DDBJ databases">
        <authorList>
            <person name="Wallberg A."/>
        </authorList>
    </citation>
    <scope>NUCLEOTIDE SEQUENCE [LARGE SCALE GENOMIC DNA]</scope>
</reference>
<keyword evidence="6" id="KW-1185">Reference proteome</keyword>
<evidence type="ECO:0000313" key="5">
    <source>
        <dbReference type="EMBL" id="CAL4154385.1"/>
    </source>
</evidence>
<proteinExistence type="predicted"/>
<evidence type="ECO:0000256" key="1">
    <source>
        <dbReference type="ARBA" id="ARBA00022737"/>
    </source>
</evidence>
<evidence type="ECO:0000256" key="3">
    <source>
        <dbReference type="PROSITE-ProRule" id="PRU00059"/>
    </source>
</evidence>
<keyword evidence="1" id="KW-0677">Repeat</keyword>
<dbReference type="Gene3D" id="2.60.120.290">
    <property type="entry name" value="Spermadhesin, CUB domain"/>
    <property type="match status" value="2"/>
</dbReference>
<evidence type="ECO:0000256" key="2">
    <source>
        <dbReference type="ARBA" id="ARBA00023157"/>
    </source>
</evidence>
<dbReference type="PANTHER" id="PTHR24251">
    <property type="entry name" value="OVOCHYMASE-RELATED"/>
    <property type="match status" value="1"/>
</dbReference>
<evidence type="ECO:0000313" key="6">
    <source>
        <dbReference type="Proteomes" id="UP001497623"/>
    </source>
</evidence>
<dbReference type="InterPro" id="IPR035914">
    <property type="entry name" value="Sperma_CUB_dom_sf"/>
</dbReference>
<gene>
    <name evidence="5" type="ORF">MNOR_LOCUS31325</name>
</gene>
<evidence type="ECO:0000259" key="4">
    <source>
        <dbReference type="PROSITE" id="PS01180"/>
    </source>
</evidence>
<dbReference type="AlphaFoldDB" id="A0AAV2RZG4"/>
<name>A0AAV2RZG4_MEGNR</name>
<organism evidence="5 6">
    <name type="scientific">Meganyctiphanes norvegica</name>
    <name type="common">Northern krill</name>
    <name type="synonym">Thysanopoda norvegica</name>
    <dbReference type="NCBI Taxonomy" id="48144"/>
    <lineage>
        <taxon>Eukaryota</taxon>
        <taxon>Metazoa</taxon>
        <taxon>Ecdysozoa</taxon>
        <taxon>Arthropoda</taxon>
        <taxon>Crustacea</taxon>
        <taxon>Multicrustacea</taxon>
        <taxon>Malacostraca</taxon>
        <taxon>Eumalacostraca</taxon>
        <taxon>Eucarida</taxon>
        <taxon>Euphausiacea</taxon>
        <taxon>Euphausiidae</taxon>
        <taxon>Meganyctiphanes</taxon>
    </lineage>
</organism>
<dbReference type="Pfam" id="PF00431">
    <property type="entry name" value="CUB"/>
    <property type="match status" value="1"/>
</dbReference>
<dbReference type="PANTHER" id="PTHR24251:SF37">
    <property type="entry name" value="CUB DOMAIN-CONTAINING PROTEIN"/>
    <property type="match status" value="1"/>
</dbReference>
<dbReference type="PROSITE" id="PS01180">
    <property type="entry name" value="CUB"/>
    <property type="match status" value="1"/>
</dbReference>
<feature type="non-terminal residue" evidence="5">
    <location>
        <position position="1"/>
    </location>
</feature>
<dbReference type="EMBL" id="CAXKWB010040142">
    <property type="protein sequence ID" value="CAL4154385.1"/>
    <property type="molecule type" value="Genomic_DNA"/>
</dbReference>
<comment type="caution">
    <text evidence="5">The sequence shown here is derived from an EMBL/GenBank/DDBJ whole genome shotgun (WGS) entry which is preliminary data.</text>
</comment>
<comment type="caution">
    <text evidence="3">Lacks conserved residue(s) required for the propagation of feature annotation.</text>
</comment>
<dbReference type="Proteomes" id="UP001497623">
    <property type="component" value="Unassembled WGS sequence"/>
</dbReference>
<accession>A0AAV2RZG4</accession>
<feature type="domain" description="CUB" evidence="4">
    <location>
        <begin position="136"/>
        <end position="193"/>
    </location>
</feature>
<feature type="non-terminal residue" evidence="5">
    <location>
        <position position="193"/>
    </location>
</feature>